<feature type="compositionally biased region" description="Polar residues" evidence="1">
    <location>
        <begin position="151"/>
        <end position="162"/>
    </location>
</feature>
<feature type="compositionally biased region" description="Basic and acidic residues" evidence="1">
    <location>
        <begin position="29"/>
        <end position="41"/>
    </location>
</feature>
<dbReference type="PANTHER" id="PTHR36819:SF1">
    <property type="entry name" value="REGULATOR OF PHOSPHOLIPASE D SRF1"/>
    <property type="match status" value="1"/>
</dbReference>
<dbReference type="AlphaFoldDB" id="A0A2A9P0H9"/>
<dbReference type="Proteomes" id="UP000242287">
    <property type="component" value="Unassembled WGS sequence"/>
</dbReference>
<dbReference type="OrthoDB" id="1436450at2759"/>
<feature type="region of interest" description="Disordered" evidence="1">
    <location>
        <begin position="151"/>
        <end position="174"/>
    </location>
</feature>
<reference evidence="3 4" key="1">
    <citation type="submission" date="2014-02" db="EMBL/GenBank/DDBJ databases">
        <title>Transposable element dynamics among asymbiotic and ectomycorrhizal Amanita fungi.</title>
        <authorList>
            <consortium name="DOE Joint Genome Institute"/>
            <person name="Hess J."/>
            <person name="Skrede I."/>
            <person name="Wolfe B."/>
            <person name="LaButti K."/>
            <person name="Ohm R.A."/>
            <person name="Grigoriev I.V."/>
            <person name="Pringle A."/>
        </authorList>
    </citation>
    <scope>NUCLEOTIDE SEQUENCE [LARGE SCALE GENOMIC DNA]</scope>
    <source>
        <strain evidence="3 4">SKay4041</strain>
    </source>
</reference>
<accession>A0A2A9P0H9</accession>
<dbReference type="EMBL" id="KZ301969">
    <property type="protein sequence ID" value="PFH54581.1"/>
    <property type="molecule type" value="Genomic_DNA"/>
</dbReference>
<name>A0A2A9P0H9_9AGAR</name>
<dbReference type="InterPro" id="IPR037737">
    <property type="entry name" value="Srf1"/>
</dbReference>
<keyword evidence="2" id="KW-0812">Transmembrane</keyword>
<protein>
    <submittedName>
        <fullName evidence="3">Uncharacterized protein</fullName>
    </submittedName>
</protein>
<organism evidence="3 4">
    <name type="scientific">Amanita thiersii Skay4041</name>
    <dbReference type="NCBI Taxonomy" id="703135"/>
    <lineage>
        <taxon>Eukaryota</taxon>
        <taxon>Fungi</taxon>
        <taxon>Dikarya</taxon>
        <taxon>Basidiomycota</taxon>
        <taxon>Agaricomycotina</taxon>
        <taxon>Agaricomycetes</taxon>
        <taxon>Agaricomycetidae</taxon>
        <taxon>Agaricales</taxon>
        <taxon>Pluteineae</taxon>
        <taxon>Amanitaceae</taxon>
        <taxon>Amanita</taxon>
    </lineage>
</organism>
<feature type="transmembrane region" description="Helical" evidence="2">
    <location>
        <begin position="355"/>
        <end position="377"/>
    </location>
</feature>
<evidence type="ECO:0000256" key="2">
    <source>
        <dbReference type="SAM" id="Phobius"/>
    </source>
</evidence>
<keyword evidence="2" id="KW-1133">Transmembrane helix</keyword>
<dbReference type="PANTHER" id="PTHR36819">
    <property type="entry name" value="REGULATOR OF PHOSPHOLIPASE D SRF1"/>
    <property type="match status" value="1"/>
</dbReference>
<feature type="compositionally biased region" description="Low complexity" evidence="1">
    <location>
        <begin position="1"/>
        <end position="12"/>
    </location>
</feature>
<proteinExistence type="predicted"/>
<evidence type="ECO:0000256" key="1">
    <source>
        <dbReference type="SAM" id="MobiDB-lite"/>
    </source>
</evidence>
<feature type="region of interest" description="Disordered" evidence="1">
    <location>
        <begin position="1"/>
        <end position="60"/>
    </location>
</feature>
<dbReference type="GO" id="GO:0071944">
    <property type="term" value="C:cell periphery"/>
    <property type="evidence" value="ECO:0007669"/>
    <property type="project" value="TreeGrafter"/>
</dbReference>
<dbReference type="GO" id="GO:0000324">
    <property type="term" value="C:fungal-type vacuole"/>
    <property type="evidence" value="ECO:0007669"/>
    <property type="project" value="TreeGrafter"/>
</dbReference>
<sequence length="394" mass="43995">MTTSSSTHSNPSRRPPPSLRTVITTPPWAKDEPPSPKDDTHPPFPSLPRPRPSDSVSYNSLSSQAPSRWWSFTLPRTAQHFPDPNVHLVPPRPPKHRSLSWLPSPSILKDAAPFMRKDREKLTHHGSNNDLQISIPSATAAPFTLAHTSTPGWDTPWTTRPSAQGPRRTHASHNSFDFESDFNAEDSDDAHSHLTSWQRRRKRFRAFMLANTYVPLLFRFINISFTTAALGIAIRIRQIEMRHDVMGAVGSSPTVVIIFAPLTLVHVMAAIYLEYFGRPLGLWKTSAKLAHTLSETLFICAWSAALSLSFDNFFTSVIPCASPSSISWYNQIPRSPSNLPGFESGVGERICNDQVALICLVGVGLLVYCINLIISLYRIFEKVKYHSAVPLRPS</sequence>
<gene>
    <name evidence="3" type="ORF">AMATHDRAFT_44424</name>
</gene>
<evidence type="ECO:0000313" key="3">
    <source>
        <dbReference type="EMBL" id="PFH54581.1"/>
    </source>
</evidence>
<feature type="transmembrane region" description="Helical" evidence="2">
    <location>
        <begin position="254"/>
        <end position="277"/>
    </location>
</feature>
<keyword evidence="2" id="KW-0472">Membrane</keyword>
<feature type="transmembrane region" description="Helical" evidence="2">
    <location>
        <begin position="206"/>
        <end position="234"/>
    </location>
</feature>
<evidence type="ECO:0000313" key="4">
    <source>
        <dbReference type="Proteomes" id="UP000242287"/>
    </source>
</evidence>
<keyword evidence="4" id="KW-1185">Reference proteome</keyword>